<dbReference type="Proteomes" id="UP000479531">
    <property type="component" value="Unassembled WGS sequence"/>
</dbReference>
<dbReference type="RefSeq" id="WP_198388262.1">
    <property type="nucleotide sequence ID" value="NZ_WGGT01000038.1"/>
</dbReference>
<evidence type="ECO:0000313" key="2">
    <source>
        <dbReference type="Proteomes" id="UP000479531"/>
    </source>
</evidence>
<dbReference type="Pfam" id="PF13384">
    <property type="entry name" value="HTH_23"/>
    <property type="match status" value="1"/>
</dbReference>
<organism evidence="1 2">
    <name type="scientific">Roseburia intestinalis</name>
    <dbReference type="NCBI Taxonomy" id="166486"/>
    <lineage>
        <taxon>Bacteria</taxon>
        <taxon>Bacillati</taxon>
        <taxon>Bacillota</taxon>
        <taxon>Clostridia</taxon>
        <taxon>Lachnospirales</taxon>
        <taxon>Lachnospiraceae</taxon>
        <taxon>Roseburia</taxon>
    </lineage>
</organism>
<reference evidence="1 2" key="1">
    <citation type="submission" date="2019-10" db="EMBL/GenBank/DDBJ databases">
        <title>Roseburia spp. ameliorate alcoholic fatty liver via restoration of gut barrier function.</title>
        <authorList>
            <person name="Seo B."/>
            <person name="Ko G."/>
        </authorList>
    </citation>
    <scope>NUCLEOTIDE SEQUENCE [LARGE SCALE GENOMIC DNA]</scope>
    <source>
        <strain evidence="1 2">SNUG30017</strain>
    </source>
</reference>
<feature type="non-terminal residue" evidence="1">
    <location>
        <position position="71"/>
    </location>
</feature>
<comment type="caution">
    <text evidence="1">The sequence shown here is derived from an EMBL/GenBank/DDBJ whole genome shotgun (WGS) entry which is preliminary data.</text>
</comment>
<evidence type="ECO:0000313" key="1">
    <source>
        <dbReference type="EMBL" id="MVQ47466.1"/>
    </source>
</evidence>
<dbReference type="AlphaFoldDB" id="A0A6L6XLN3"/>
<name>A0A6L6XLN3_9FIRM</name>
<sequence>MGRKVNTITLTEEQRSYLELQTRARTIQAQTVCRARILLLRADGVSINDIADKVGINRCSVMLCLNKFKEG</sequence>
<protein>
    <submittedName>
        <fullName evidence="1">IS630 family transposase</fullName>
    </submittedName>
</protein>
<dbReference type="EMBL" id="WGGT01000038">
    <property type="protein sequence ID" value="MVQ47466.1"/>
    <property type="molecule type" value="Genomic_DNA"/>
</dbReference>
<gene>
    <name evidence="1" type="ORF">GCK47_17725</name>
</gene>
<proteinExistence type="predicted"/>
<accession>A0A6L6XLN3</accession>